<name>A0A0C3Q8V0_9AGAM</name>
<comment type="similarity">
    <text evidence="1">Belongs to the bacterial ribosomal protein bS21 family.</text>
</comment>
<evidence type="ECO:0000256" key="1">
    <source>
        <dbReference type="ARBA" id="ARBA00006640"/>
    </source>
</evidence>
<evidence type="ECO:0000256" key="3">
    <source>
        <dbReference type="ARBA" id="ARBA00023274"/>
    </source>
</evidence>
<protein>
    <recommendedName>
        <fullName evidence="6">Ribosomal protein S21</fullName>
    </recommendedName>
</protein>
<dbReference type="InterPro" id="IPR052837">
    <property type="entry name" value="Mitoribosomal_bS21"/>
</dbReference>
<evidence type="ECO:0000256" key="2">
    <source>
        <dbReference type="ARBA" id="ARBA00022980"/>
    </source>
</evidence>
<keyword evidence="2" id="KW-0689">Ribosomal protein</keyword>
<dbReference type="GO" id="GO:0003735">
    <property type="term" value="F:structural constituent of ribosome"/>
    <property type="evidence" value="ECO:0007669"/>
    <property type="project" value="InterPro"/>
</dbReference>
<dbReference type="Pfam" id="PF01165">
    <property type="entry name" value="Ribosomal_S21"/>
    <property type="match status" value="1"/>
</dbReference>
<dbReference type="Proteomes" id="UP000054248">
    <property type="component" value="Unassembled WGS sequence"/>
</dbReference>
<evidence type="ECO:0000313" key="5">
    <source>
        <dbReference type="Proteomes" id="UP000054248"/>
    </source>
</evidence>
<dbReference type="GO" id="GO:0070124">
    <property type="term" value="P:mitochondrial translational initiation"/>
    <property type="evidence" value="ECO:0007669"/>
    <property type="project" value="TreeGrafter"/>
</dbReference>
<dbReference type="InterPro" id="IPR001911">
    <property type="entry name" value="Ribosomal_bS21"/>
</dbReference>
<organism evidence="4 5">
    <name type="scientific">Tulasnella calospora MUT 4182</name>
    <dbReference type="NCBI Taxonomy" id="1051891"/>
    <lineage>
        <taxon>Eukaryota</taxon>
        <taxon>Fungi</taxon>
        <taxon>Dikarya</taxon>
        <taxon>Basidiomycota</taxon>
        <taxon>Agaricomycotina</taxon>
        <taxon>Agaricomycetes</taxon>
        <taxon>Cantharellales</taxon>
        <taxon>Tulasnellaceae</taxon>
        <taxon>Tulasnella</taxon>
    </lineage>
</organism>
<dbReference type="EMBL" id="KN823026">
    <property type="protein sequence ID" value="KIO26310.1"/>
    <property type="molecule type" value="Genomic_DNA"/>
</dbReference>
<dbReference type="HOGENOM" id="CLU_124536_0_0_1"/>
<proteinExistence type="inferred from homology"/>
<reference evidence="5" key="2">
    <citation type="submission" date="2015-01" db="EMBL/GenBank/DDBJ databases">
        <title>Evolutionary Origins and Diversification of the Mycorrhizal Mutualists.</title>
        <authorList>
            <consortium name="DOE Joint Genome Institute"/>
            <consortium name="Mycorrhizal Genomics Consortium"/>
            <person name="Kohler A."/>
            <person name="Kuo A."/>
            <person name="Nagy L.G."/>
            <person name="Floudas D."/>
            <person name="Copeland A."/>
            <person name="Barry K.W."/>
            <person name="Cichocki N."/>
            <person name="Veneault-Fourrey C."/>
            <person name="LaButti K."/>
            <person name="Lindquist E.A."/>
            <person name="Lipzen A."/>
            <person name="Lundell T."/>
            <person name="Morin E."/>
            <person name="Murat C."/>
            <person name="Riley R."/>
            <person name="Ohm R."/>
            <person name="Sun H."/>
            <person name="Tunlid A."/>
            <person name="Henrissat B."/>
            <person name="Grigoriev I.V."/>
            <person name="Hibbett D.S."/>
            <person name="Martin F."/>
        </authorList>
    </citation>
    <scope>NUCLEOTIDE SEQUENCE [LARGE SCALE GENOMIC DNA]</scope>
    <source>
        <strain evidence="5">MUT 4182</strain>
    </source>
</reference>
<dbReference type="STRING" id="1051891.A0A0C3Q8V0"/>
<dbReference type="OrthoDB" id="2501249at2759"/>
<keyword evidence="3" id="KW-0687">Ribonucleoprotein</keyword>
<dbReference type="AlphaFoldDB" id="A0A0C3Q8V0"/>
<evidence type="ECO:0000313" key="4">
    <source>
        <dbReference type="EMBL" id="KIO26310.1"/>
    </source>
</evidence>
<dbReference type="PANTHER" id="PTHR41237">
    <property type="entry name" value="37S RIBOSOMAL PROTEIN MRP21, MITOCHONDRIAL"/>
    <property type="match status" value="1"/>
</dbReference>
<reference evidence="4 5" key="1">
    <citation type="submission" date="2014-04" db="EMBL/GenBank/DDBJ databases">
        <authorList>
            <consortium name="DOE Joint Genome Institute"/>
            <person name="Kuo A."/>
            <person name="Girlanda M."/>
            <person name="Perotto S."/>
            <person name="Kohler A."/>
            <person name="Nagy L.G."/>
            <person name="Floudas D."/>
            <person name="Copeland A."/>
            <person name="Barry K.W."/>
            <person name="Cichocki N."/>
            <person name="Veneault-Fourrey C."/>
            <person name="LaButti K."/>
            <person name="Lindquist E.A."/>
            <person name="Lipzen A."/>
            <person name="Lundell T."/>
            <person name="Morin E."/>
            <person name="Murat C."/>
            <person name="Sun H."/>
            <person name="Tunlid A."/>
            <person name="Henrissat B."/>
            <person name="Grigoriev I.V."/>
            <person name="Hibbett D.S."/>
            <person name="Martin F."/>
            <person name="Nordberg H.P."/>
            <person name="Cantor M.N."/>
            <person name="Hua S.X."/>
        </authorList>
    </citation>
    <scope>NUCLEOTIDE SEQUENCE [LARGE SCALE GENOMIC DNA]</scope>
    <source>
        <strain evidence="4 5">MUT 4182</strain>
    </source>
</reference>
<accession>A0A0C3Q8V0</accession>
<dbReference type="PANTHER" id="PTHR41237:SF1">
    <property type="entry name" value="SMALL RIBOSOMAL SUBUNIT PROTEIN BS21M"/>
    <property type="match status" value="1"/>
</dbReference>
<keyword evidence="5" id="KW-1185">Reference proteome</keyword>
<gene>
    <name evidence="4" type="ORF">M407DRAFT_243772</name>
</gene>
<evidence type="ECO:0008006" key="6">
    <source>
        <dbReference type="Google" id="ProtNLM"/>
    </source>
</evidence>
<sequence length="181" mass="19714">MNALANRSLLSFLYPPRLLHTSSVTRGLSSLSSVSHGGLSSTPRATRGLATGWAGDPLNDTVGRLNVSLSQNLQAKNEQSAKQLWEYGSKEVLLRLASSPPPTPYTGRSVAVKGEAFAAAYRGLNGILRDNAVRATVRGQERHEKKGVKRRRLVSKTHRRKFGQLVRSKVAMVKKIRALGS</sequence>
<dbReference type="GO" id="GO:0005763">
    <property type="term" value="C:mitochondrial small ribosomal subunit"/>
    <property type="evidence" value="ECO:0007669"/>
    <property type="project" value="TreeGrafter"/>
</dbReference>